<evidence type="ECO:0000313" key="2">
    <source>
        <dbReference type="EMBL" id="KAG8534487.1"/>
    </source>
</evidence>
<feature type="signal peptide" evidence="1">
    <location>
        <begin position="1"/>
        <end position="18"/>
    </location>
</feature>
<gene>
    <name evidence="2" type="ORF">GDO81_019374</name>
</gene>
<sequence>QCSWAVSFLSDLFALLNSYYCFWGLPESSRDLQACSRDFLRVLLDLLYCPLGSDDVLLERGLQCLASLSGSTNSDRLEECSALCQGLLSQYSGVLDRTIEGSQHTGGSSGCSSPHFPGVLAALCDLPASAEHRLLREQ</sequence>
<accession>A0AAV6YAX6</accession>
<proteinExistence type="predicted"/>
<dbReference type="EMBL" id="WNYA01103983">
    <property type="protein sequence ID" value="KAG8534487.1"/>
    <property type="molecule type" value="Genomic_DNA"/>
</dbReference>
<feature type="chain" id="PRO_5043338970" evidence="1">
    <location>
        <begin position="19"/>
        <end position="138"/>
    </location>
</feature>
<comment type="caution">
    <text evidence="2">The sequence shown here is derived from an EMBL/GenBank/DDBJ whole genome shotgun (WGS) entry which is preliminary data.</text>
</comment>
<evidence type="ECO:0000313" key="3">
    <source>
        <dbReference type="Proteomes" id="UP000824782"/>
    </source>
</evidence>
<dbReference type="Proteomes" id="UP000824782">
    <property type="component" value="Unassembled WGS sequence"/>
</dbReference>
<keyword evidence="1" id="KW-0732">Signal</keyword>
<organism evidence="2 3">
    <name type="scientific">Engystomops pustulosus</name>
    <name type="common">Tungara frog</name>
    <name type="synonym">Physalaemus pustulosus</name>
    <dbReference type="NCBI Taxonomy" id="76066"/>
    <lineage>
        <taxon>Eukaryota</taxon>
        <taxon>Metazoa</taxon>
        <taxon>Chordata</taxon>
        <taxon>Craniata</taxon>
        <taxon>Vertebrata</taxon>
        <taxon>Euteleostomi</taxon>
        <taxon>Amphibia</taxon>
        <taxon>Batrachia</taxon>
        <taxon>Anura</taxon>
        <taxon>Neobatrachia</taxon>
        <taxon>Hyloidea</taxon>
        <taxon>Leptodactylidae</taxon>
        <taxon>Leiuperinae</taxon>
        <taxon>Engystomops</taxon>
    </lineage>
</organism>
<protein>
    <submittedName>
        <fullName evidence="2">Uncharacterized protein</fullName>
    </submittedName>
</protein>
<keyword evidence="3" id="KW-1185">Reference proteome</keyword>
<dbReference type="AlphaFoldDB" id="A0AAV6YAX6"/>
<name>A0AAV6YAX6_ENGPU</name>
<feature type="non-terminal residue" evidence="2">
    <location>
        <position position="1"/>
    </location>
</feature>
<evidence type="ECO:0000256" key="1">
    <source>
        <dbReference type="SAM" id="SignalP"/>
    </source>
</evidence>
<reference evidence="2" key="1">
    <citation type="thesis" date="2020" institute="ProQuest LLC" country="789 East Eisenhower Parkway, Ann Arbor, MI, USA">
        <title>Comparative Genomics and Chromosome Evolution.</title>
        <authorList>
            <person name="Mudd A.B."/>
        </authorList>
    </citation>
    <scope>NUCLEOTIDE SEQUENCE</scope>
    <source>
        <strain evidence="2">237g6f4</strain>
        <tissue evidence="2">Blood</tissue>
    </source>
</reference>
<feature type="non-terminal residue" evidence="2">
    <location>
        <position position="138"/>
    </location>
</feature>